<dbReference type="PANTHER" id="PTHR33478">
    <property type="entry name" value="EXTRACELLULAR METALLOPROTEINASE MEP"/>
    <property type="match status" value="1"/>
</dbReference>
<dbReference type="OrthoDB" id="3227768at2759"/>
<dbReference type="GO" id="GO:0006508">
    <property type="term" value="P:proteolysis"/>
    <property type="evidence" value="ECO:0007669"/>
    <property type="project" value="UniProtKB-KW"/>
</dbReference>
<feature type="binding site" evidence="7">
    <location>
        <position position="288"/>
    </location>
    <ligand>
        <name>Zn(2+)</name>
        <dbReference type="ChEBI" id="CHEBI:29105"/>
        <note>catalytic</note>
    </ligand>
</feature>
<gene>
    <name evidence="9" type="ORF">THASP1DRAFT_15906</name>
</gene>
<evidence type="ECO:0000256" key="7">
    <source>
        <dbReference type="PIRSR" id="PIRSR601842-2"/>
    </source>
</evidence>
<evidence type="ECO:0000256" key="6">
    <source>
        <dbReference type="PIRSR" id="PIRSR601842-1"/>
    </source>
</evidence>
<proteinExistence type="inferred from homology"/>
<keyword evidence="2 7" id="KW-0479">Metal-binding</keyword>
<evidence type="ECO:0000256" key="1">
    <source>
        <dbReference type="ARBA" id="ARBA00022670"/>
    </source>
</evidence>
<keyword evidence="8" id="KW-0865">Zymogen</keyword>
<organism evidence="9 10">
    <name type="scientific">Thamnocephalis sphaerospora</name>
    <dbReference type="NCBI Taxonomy" id="78915"/>
    <lineage>
        <taxon>Eukaryota</taxon>
        <taxon>Fungi</taxon>
        <taxon>Fungi incertae sedis</taxon>
        <taxon>Zoopagomycota</taxon>
        <taxon>Zoopagomycotina</taxon>
        <taxon>Zoopagomycetes</taxon>
        <taxon>Zoopagales</taxon>
        <taxon>Sigmoideomycetaceae</taxon>
        <taxon>Thamnocephalis</taxon>
    </lineage>
</organism>
<dbReference type="SUPFAM" id="SSF55486">
    <property type="entry name" value="Metalloproteases ('zincins'), catalytic domain"/>
    <property type="match status" value="1"/>
</dbReference>
<dbReference type="AlphaFoldDB" id="A0A4P9XQD5"/>
<evidence type="ECO:0000256" key="3">
    <source>
        <dbReference type="ARBA" id="ARBA00022801"/>
    </source>
</evidence>
<reference evidence="10" key="1">
    <citation type="journal article" date="2018" name="Nat. Microbiol.">
        <title>Leveraging single-cell genomics to expand the fungal tree of life.</title>
        <authorList>
            <person name="Ahrendt S.R."/>
            <person name="Quandt C.A."/>
            <person name="Ciobanu D."/>
            <person name="Clum A."/>
            <person name="Salamov A."/>
            <person name="Andreopoulos B."/>
            <person name="Cheng J.F."/>
            <person name="Woyke T."/>
            <person name="Pelin A."/>
            <person name="Henrissat B."/>
            <person name="Reynolds N.K."/>
            <person name="Benny G.L."/>
            <person name="Smith M.E."/>
            <person name="James T.Y."/>
            <person name="Grigoriev I.V."/>
        </authorList>
    </citation>
    <scope>NUCLEOTIDE SEQUENCE [LARGE SCALE GENOMIC DNA]</scope>
    <source>
        <strain evidence="10">RSA 1356</strain>
    </source>
</reference>
<dbReference type="GO" id="GO:0008270">
    <property type="term" value="F:zinc ion binding"/>
    <property type="evidence" value="ECO:0007669"/>
    <property type="project" value="InterPro"/>
</dbReference>
<dbReference type="InterPro" id="IPR050371">
    <property type="entry name" value="Fungal_virulence_M36"/>
</dbReference>
<dbReference type="GO" id="GO:0004222">
    <property type="term" value="F:metalloendopeptidase activity"/>
    <property type="evidence" value="ECO:0007669"/>
    <property type="project" value="InterPro"/>
</dbReference>
<evidence type="ECO:0000313" key="10">
    <source>
        <dbReference type="Proteomes" id="UP000271241"/>
    </source>
</evidence>
<keyword evidence="8" id="KW-0964">Secreted</keyword>
<evidence type="ECO:0000256" key="8">
    <source>
        <dbReference type="RuleBase" id="RU364017"/>
    </source>
</evidence>
<evidence type="ECO:0000313" key="9">
    <source>
        <dbReference type="EMBL" id="RKP08245.1"/>
    </source>
</evidence>
<dbReference type="InterPro" id="IPR001842">
    <property type="entry name" value="Peptidase_M36"/>
</dbReference>
<evidence type="ECO:0000256" key="4">
    <source>
        <dbReference type="ARBA" id="ARBA00022833"/>
    </source>
</evidence>
<feature type="active site" evidence="6">
    <location>
        <position position="289"/>
    </location>
</feature>
<protein>
    <recommendedName>
        <fullName evidence="8">Extracellular metalloproteinase</fullName>
        <ecNumber evidence="8">3.4.24.-</ecNumber>
    </recommendedName>
    <alternativeName>
        <fullName evidence="8">Fungalysin</fullName>
    </alternativeName>
</protein>
<dbReference type="Pfam" id="PF02128">
    <property type="entry name" value="Peptidase_M36"/>
    <property type="match status" value="1"/>
</dbReference>
<dbReference type="PRINTS" id="PR00999">
    <property type="entry name" value="FUNGALYSIN"/>
</dbReference>
<feature type="non-terminal residue" evidence="9">
    <location>
        <position position="293"/>
    </location>
</feature>
<evidence type="ECO:0000256" key="5">
    <source>
        <dbReference type="ARBA" id="ARBA00023049"/>
    </source>
</evidence>
<dbReference type="PANTHER" id="PTHR33478:SF1">
    <property type="entry name" value="EXTRACELLULAR METALLOPROTEINASE MEP"/>
    <property type="match status" value="1"/>
</dbReference>
<keyword evidence="3 8" id="KW-0378">Hydrolase</keyword>
<keyword evidence="1 8" id="KW-0645">Protease</keyword>
<dbReference type="EC" id="3.4.24.-" evidence="8"/>
<accession>A0A4P9XQD5</accession>
<dbReference type="GO" id="GO:0005615">
    <property type="term" value="C:extracellular space"/>
    <property type="evidence" value="ECO:0007669"/>
    <property type="project" value="InterPro"/>
</dbReference>
<evidence type="ECO:0000256" key="2">
    <source>
        <dbReference type="ARBA" id="ARBA00022723"/>
    </source>
</evidence>
<name>A0A4P9XQD5_9FUNG</name>
<feature type="binding site" evidence="7">
    <location>
        <position position="292"/>
    </location>
    <ligand>
        <name>Zn(2+)</name>
        <dbReference type="ChEBI" id="CHEBI:29105"/>
        <note>catalytic</note>
    </ligand>
</feature>
<dbReference type="Proteomes" id="UP000271241">
    <property type="component" value="Unassembled WGS sequence"/>
</dbReference>
<comment type="subcellular location">
    <subcellularLocation>
        <location evidence="8">Secreted</location>
    </subcellularLocation>
</comment>
<keyword evidence="4 7" id="KW-0862">Zinc</keyword>
<comment type="similarity">
    <text evidence="8">Belongs to the peptidase M36 family.</text>
</comment>
<keyword evidence="5 8" id="KW-0482">Metalloprotease</keyword>
<dbReference type="Gene3D" id="3.10.170.10">
    <property type="match status" value="1"/>
</dbReference>
<keyword evidence="10" id="KW-1185">Reference proteome</keyword>
<dbReference type="EMBL" id="KZ992621">
    <property type="protein sequence ID" value="RKP08245.1"/>
    <property type="molecule type" value="Genomic_DNA"/>
</dbReference>
<dbReference type="STRING" id="78915.A0A4P9XQD5"/>
<comment type="cofactor">
    <cofactor evidence="7">
        <name>Zn(2+)</name>
        <dbReference type="ChEBI" id="CHEBI:29105"/>
    </cofactor>
    <text evidence="7">Binds 1 zinc ion per subunit.</text>
</comment>
<sequence>MEIGDFTTPDHALRTLLKHVGVQVGDGKITAVPQSSSSGKKTEYSLGSLPGVFKDATAKVAYVHMKSGALEAAWELSANLEESHLYAHVSADGKRVLSLADLTARASYNVVQLGDIDPEISGRTLVVDPAHKAASPYGWHDFGNGTVTNSTVGNNAWAQVWPGLGRPFSGFRPESETLDFDYHLDINRDPNEYKSAAVTNAFYMCNIMHDISYMYGFNEPAGNFQTSNFGKGGKEGDAVIVNVHDTSAVNNAFFSVMPDGKAPRLGISIYMAAKGRRDGSLVNAIIAHEYGHG</sequence>